<comment type="caution">
    <text evidence="3">The sequence shown here is derived from an EMBL/GenBank/DDBJ whole genome shotgun (WGS) entry which is preliminary data.</text>
</comment>
<name>A0A212ESA3_DANPL</name>
<feature type="domain" description="Ig-like" evidence="2">
    <location>
        <begin position="26"/>
        <end position="129"/>
    </location>
</feature>
<dbReference type="PROSITE" id="PS50835">
    <property type="entry name" value="IG_LIKE"/>
    <property type="match status" value="2"/>
</dbReference>
<dbReference type="InterPro" id="IPR036179">
    <property type="entry name" value="Ig-like_dom_sf"/>
</dbReference>
<dbReference type="Proteomes" id="UP000007151">
    <property type="component" value="Unassembled WGS sequence"/>
</dbReference>
<keyword evidence="1" id="KW-1015">Disulfide bond</keyword>
<feature type="domain" description="Ig-like" evidence="2">
    <location>
        <begin position="144"/>
        <end position="230"/>
    </location>
</feature>
<dbReference type="EMBL" id="AGBW02012825">
    <property type="protein sequence ID" value="OWR44386.1"/>
    <property type="molecule type" value="Genomic_DNA"/>
</dbReference>
<evidence type="ECO:0000259" key="2">
    <source>
        <dbReference type="PROSITE" id="PS50835"/>
    </source>
</evidence>
<dbReference type="STRING" id="278856.A0A212ESA3"/>
<evidence type="ECO:0000256" key="1">
    <source>
        <dbReference type="ARBA" id="ARBA00023157"/>
    </source>
</evidence>
<evidence type="ECO:0000313" key="4">
    <source>
        <dbReference type="Proteomes" id="UP000007151"/>
    </source>
</evidence>
<dbReference type="eggNOG" id="ENOG502QU73">
    <property type="taxonomic scope" value="Eukaryota"/>
</dbReference>
<evidence type="ECO:0000313" key="3">
    <source>
        <dbReference type="EMBL" id="OWR44386.1"/>
    </source>
</evidence>
<dbReference type="InterPro" id="IPR013162">
    <property type="entry name" value="CD80_C2-set"/>
</dbReference>
<dbReference type="InterPro" id="IPR013783">
    <property type="entry name" value="Ig-like_fold"/>
</dbReference>
<reference evidence="3 4" key="1">
    <citation type="journal article" date="2011" name="Cell">
        <title>The monarch butterfly genome yields insights into long-distance migration.</title>
        <authorList>
            <person name="Zhan S."/>
            <person name="Merlin C."/>
            <person name="Boore J.L."/>
            <person name="Reppert S.M."/>
        </authorList>
    </citation>
    <scope>NUCLEOTIDE SEQUENCE [LARGE SCALE GENOMIC DNA]</scope>
    <source>
        <strain evidence="3">F-2</strain>
    </source>
</reference>
<dbReference type="FunFam" id="2.60.40.10:FF:000437">
    <property type="entry name" value="Beat-IIIc, isoform A"/>
    <property type="match status" value="1"/>
</dbReference>
<dbReference type="Gene3D" id="2.60.40.10">
    <property type="entry name" value="Immunoglobulins"/>
    <property type="match status" value="2"/>
</dbReference>
<dbReference type="AlphaFoldDB" id="A0A212ESA3"/>
<dbReference type="PANTHER" id="PTHR21261">
    <property type="entry name" value="BEAT PROTEIN"/>
    <property type="match status" value="1"/>
</dbReference>
<dbReference type="SUPFAM" id="SSF48726">
    <property type="entry name" value="Immunoglobulin"/>
    <property type="match status" value="1"/>
</dbReference>
<protein>
    <submittedName>
        <fullName evidence="3">Beat-IIIc isoform A</fullName>
    </submittedName>
</protein>
<dbReference type="Pfam" id="PF08205">
    <property type="entry name" value="C2-set_2"/>
    <property type="match status" value="1"/>
</dbReference>
<feature type="non-terminal residue" evidence="3">
    <location>
        <position position="1"/>
    </location>
</feature>
<sequence>NYLQQYPSKMCSALLILMLWGQAFVESIRILELRVPGHAAEGGQALLGCQYDLEGDDLYTVKWYKDGREFYRFIPSNSEPSIYFSMPGVFVDLTKSASTVVALDQLTQESAGRYRCEVSGEAPYFVTVSEEKDIIIHLLPNSGPRLSELNNEYQVGDRLVVNCTSSRSRPRTQLKWLINDEPVSFEYLRGPWERISRERADARETTLELDLKLSPKHFRREVLTLKCQASIAPLYQNEVIRYIRQIQHPFTFNSEENFDKIVDFEENSYQNIIPTAVSQNDIMTDGVSMKKPSIWILFPLLCRFF</sequence>
<keyword evidence="4" id="KW-1185">Reference proteome</keyword>
<dbReference type="InParanoid" id="A0A212ESA3"/>
<dbReference type="KEGG" id="dpl:KGM_213690B"/>
<dbReference type="InterPro" id="IPR007110">
    <property type="entry name" value="Ig-like_dom"/>
</dbReference>
<proteinExistence type="predicted"/>
<organism evidence="3 4">
    <name type="scientific">Danaus plexippus plexippus</name>
    <dbReference type="NCBI Taxonomy" id="278856"/>
    <lineage>
        <taxon>Eukaryota</taxon>
        <taxon>Metazoa</taxon>
        <taxon>Ecdysozoa</taxon>
        <taxon>Arthropoda</taxon>
        <taxon>Hexapoda</taxon>
        <taxon>Insecta</taxon>
        <taxon>Pterygota</taxon>
        <taxon>Neoptera</taxon>
        <taxon>Endopterygota</taxon>
        <taxon>Lepidoptera</taxon>
        <taxon>Glossata</taxon>
        <taxon>Ditrysia</taxon>
        <taxon>Papilionoidea</taxon>
        <taxon>Nymphalidae</taxon>
        <taxon>Danainae</taxon>
        <taxon>Danaini</taxon>
        <taxon>Danaina</taxon>
        <taxon>Danaus</taxon>
        <taxon>Danaus</taxon>
    </lineage>
</organism>
<accession>A0A212ESA3</accession>
<gene>
    <name evidence="3" type="ORF">KGM_213690B</name>
</gene>
<dbReference type="CDD" id="cd00096">
    <property type="entry name" value="Ig"/>
    <property type="match status" value="1"/>
</dbReference>
<dbReference type="PANTHER" id="PTHR21261:SF15">
    <property type="entry name" value="BEATEN PATH IIIA, ISOFORM D-RELATED"/>
    <property type="match status" value="1"/>
</dbReference>